<evidence type="ECO:0000313" key="2">
    <source>
        <dbReference type="EMBL" id="CAA9548039.1"/>
    </source>
</evidence>
<name>A0A6J4UHF1_9BACT</name>
<proteinExistence type="predicted"/>
<feature type="non-terminal residue" evidence="2">
    <location>
        <position position="60"/>
    </location>
</feature>
<feature type="compositionally biased region" description="Basic residues" evidence="1">
    <location>
        <begin position="1"/>
        <end position="12"/>
    </location>
</feature>
<feature type="non-terminal residue" evidence="2">
    <location>
        <position position="1"/>
    </location>
</feature>
<evidence type="ECO:0000256" key="1">
    <source>
        <dbReference type="SAM" id="MobiDB-lite"/>
    </source>
</evidence>
<gene>
    <name evidence="2" type="ORF">AVDCRST_MAG49-1525</name>
</gene>
<protein>
    <submittedName>
        <fullName evidence="2">Uncharacterized protein</fullName>
    </submittedName>
</protein>
<dbReference type="EMBL" id="CADCWG010000093">
    <property type="protein sequence ID" value="CAA9548039.1"/>
    <property type="molecule type" value="Genomic_DNA"/>
</dbReference>
<reference evidence="2" key="1">
    <citation type="submission" date="2020-02" db="EMBL/GenBank/DDBJ databases">
        <authorList>
            <person name="Meier V. D."/>
        </authorList>
    </citation>
    <scope>NUCLEOTIDE SEQUENCE</scope>
    <source>
        <strain evidence="2">AVDCRST_MAG49</strain>
    </source>
</reference>
<feature type="region of interest" description="Disordered" evidence="1">
    <location>
        <begin position="1"/>
        <end position="60"/>
    </location>
</feature>
<sequence length="60" mass="6607">GGDRPRRARGRRRDSVAPARRGRGDAPSRRAGRLPPGRAPRPDRRPHRPDPAATRGRGVL</sequence>
<organism evidence="2">
    <name type="scientific">uncultured Thermomicrobiales bacterium</name>
    <dbReference type="NCBI Taxonomy" id="1645740"/>
    <lineage>
        <taxon>Bacteria</taxon>
        <taxon>Pseudomonadati</taxon>
        <taxon>Thermomicrobiota</taxon>
        <taxon>Thermomicrobia</taxon>
        <taxon>Thermomicrobiales</taxon>
        <taxon>environmental samples</taxon>
    </lineage>
</organism>
<dbReference type="AlphaFoldDB" id="A0A6J4UHF1"/>
<accession>A0A6J4UHF1</accession>